<dbReference type="Gramene" id="OPUNC11G16470.1">
    <property type="protein sequence ID" value="OPUNC11G16470.1"/>
    <property type="gene ID" value="OPUNC11G16470"/>
</dbReference>
<protein>
    <submittedName>
        <fullName evidence="2">Uncharacterized protein</fullName>
    </submittedName>
</protein>
<keyword evidence="3" id="KW-1185">Reference proteome</keyword>
<reference evidence="2" key="1">
    <citation type="submission" date="2015-04" db="UniProtKB">
        <authorList>
            <consortium name="EnsemblPlants"/>
        </authorList>
    </citation>
    <scope>IDENTIFICATION</scope>
</reference>
<evidence type="ECO:0000313" key="3">
    <source>
        <dbReference type="Proteomes" id="UP000026962"/>
    </source>
</evidence>
<dbReference type="STRING" id="4537.A0A0E0MH85"/>
<dbReference type="AlphaFoldDB" id="A0A0E0MH85"/>
<reference evidence="2" key="2">
    <citation type="submission" date="2018-05" db="EMBL/GenBank/DDBJ databases">
        <title>OpunRS2 (Oryza punctata Reference Sequence Version 2).</title>
        <authorList>
            <person name="Zhang J."/>
            <person name="Kudrna D."/>
            <person name="Lee S."/>
            <person name="Talag J."/>
            <person name="Welchert J."/>
            <person name="Wing R.A."/>
        </authorList>
    </citation>
    <scope>NUCLEOTIDE SEQUENCE [LARGE SCALE GENOMIC DNA]</scope>
</reference>
<sequence length="160" mass="18848">MSLETLEILKPEVMLLVNSLCSLKRLEFDTTHRFLEFPILPSSLESFIIRRCNPELLARWKRKEDKTRNRYVRHISEVQDVSPYCVKDPSQRELNKHFANGRRLQNAEVCDEKLQVLRRRVVPRPVSPAHHPSPPLEHRSTPRHPSAPNRYMIRSVNVKP</sequence>
<dbReference type="HOGENOM" id="CLU_1654993_0_0_1"/>
<dbReference type="EnsemblPlants" id="OPUNC11G16470.1">
    <property type="protein sequence ID" value="OPUNC11G16470.1"/>
    <property type="gene ID" value="OPUNC11G16470"/>
</dbReference>
<dbReference type="Proteomes" id="UP000026962">
    <property type="component" value="Chromosome 11"/>
</dbReference>
<proteinExistence type="predicted"/>
<evidence type="ECO:0000313" key="2">
    <source>
        <dbReference type="EnsemblPlants" id="OPUNC11G16470.1"/>
    </source>
</evidence>
<feature type="region of interest" description="Disordered" evidence="1">
    <location>
        <begin position="122"/>
        <end position="160"/>
    </location>
</feature>
<accession>A0A0E0MH85</accession>
<organism evidence="2">
    <name type="scientific">Oryza punctata</name>
    <name type="common">Red rice</name>
    <dbReference type="NCBI Taxonomy" id="4537"/>
    <lineage>
        <taxon>Eukaryota</taxon>
        <taxon>Viridiplantae</taxon>
        <taxon>Streptophyta</taxon>
        <taxon>Embryophyta</taxon>
        <taxon>Tracheophyta</taxon>
        <taxon>Spermatophyta</taxon>
        <taxon>Magnoliopsida</taxon>
        <taxon>Liliopsida</taxon>
        <taxon>Poales</taxon>
        <taxon>Poaceae</taxon>
        <taxon>BOP clade</taxon>
        <taxon>Oryzoideae</taxon>
        <taxon>Oryzeae</taxon>
        <taxon>Oryzinae</taxon>
        <taxon>Oryza</taxon>
    </lineage>
</organism>
<name>A0A0E0MH85_ORYPU</name>
<evidence type="ECO:0000256" key="1">
    <source>
        <dbReference type="SAM" id="MobiDB-lite"/>
    </source>
</evidence>